<dbReference type="EC" id="7.1.1.-" evidence="13"/>
<feature type="transmembrane region" description="Helical" evidence="13">
    <location>
        <begin position="132"/>
        <end position="159"/>
    </location>
</feature>
<protein>
    <recommendedName>
        <fullName evidence="3 13">NADH-quinone oxidoreductase subunit J</fullName>
        <ecNumber evidence="13">7.1.1.-</ecNumber>
    </recommendedName>
</protein>
<dbReference type="GO" id="GO:0005886">
    <property type="term" value="C:plasma membrane"/>
    <property type="evidence" value="ECO:0007669"/>
    <property type="project" value="UniProtKB-SubCell"/>
</dbReference>
<dbReference type="GeneID" id="65074544"/>
<keyword evidence="8 13" id="KW-1133">Transmembrane helix</keyword>
<comment type="function">
    <text evidence="13">NDH-1 shuttles electrons from NADH, via FMN and iron-sulfur (Fe-S) centers, to quinones in the respiratory chain. Couples the redox reaction to proton translocation (for every two electrons transferred, four hydrogen ions are translocated across the cytoplasmic membrane), and thus conserves the redox energy in a proton gradient.</text>
</comment>
<comment type="caution">
    <text evidence="14">The sequence shown here is derived from an EMBL/GenBank/DDBJ whole genome shotgun (WGS) entry which is preliminary data.</text>
</comment>
<evidence type="ECO:0000256" key="4">
    <source>
        <dbReference type="ARBA" id="ARBA00022475"/>
    </source>
</evidence>
<evidence type="ECO:0000256" key="9">
    <source>
        <dbReference type="ARBA" id="ARBA00023027"/>
    </source>
</evidence>
<dbReference type="PATRIC" id="fig|199198.4.peg.5701"/>
<reference evidence="14 15" key="1">
    <citation type="submission" date="2015-09" db="EMBL/GenBank/DDBJ databases">
        <title>Genome announcement of multiple Pseudomonas syringae strains.</title>
        <authorList>
            <person name="Thakur S."/>
            <person name="Wang P.W."/>
            <person name="Gong Y."/>
            <person name="Weir B.S."/>
            <person name="Guttman D.S."/>
        </authorList>
    </citation>
    <scope>NUCLEOTIDE SEQUENCE [LARGE SCALE GENOMIC DNA]</scope>
    <source>
        <strain evidence="14 15">ICMP2802</strain>
    </source>
</reference>
<name>A0A0L8IUS6_PSESX</name>
<evidence type="ECO:0000256" key="3">
    <source>
        <dbReference type="ARBA" id="ARBA00019907"/>
    </source>
</evidence>
<evidence type="ECO:0000256" key="10">
    <source>
        <dbReference type="ARBA" id="ARBA00023136"/>
    </source>
</evidence>
<feature type="transmembrane region" description="Helical" evidence="13">
    <location>
        <begin position="6"/>
        <end position="21"/>
    </location>
</feature>
<dbReference type="FunFam" id="1.20.120.1200:FF:000001">
    <property type="entry name" value="NADH-quinone oxidoreductase subunit J"/>
    <property type="match status" value="1"/>
</dbReference>
<keyword evidence="6 13" id="KW-0874">Quinone</keyword>
<dbReference type="NCBIfam" id="NF005162">
    <property type="entry name" value="PRK06638.1-1"/>
    <property type="match status" value="1"/>
</dbReference>
<dbReference type="RefSeq" id="WP_003317979.1">
    <property type="nucleotide sequence ID" value="NZ_LGAR01000051.1"/>
</dbReference>
<organism evidence="14 15">
    <name type="scientific">Pseudomonas syringae pv. aceris</name>
    <dbReference type="NCBI Taxonomy" id="199198"/>
    <lineage>
        <taxon>Bacteria</taxon>
        <taxon>Pseudomonadati</taxon>
        <taxon>Pseudomonadota</taxon>
        <taxon>Gammaproteobacteria</taxon>
        <taxon>Pseudomonadales</taxon>
        <taxon>Pseudomonadaceae</taxon>
        <taxon>Pseudomonas</taxon>
        <taxon>Pseudomonas syringae</taxon>
    </lineage>
</organism>
<keyword evidence="5 13" id="KW-0812">Transmembrane</keyword>
<dbReference type="AlphaFoldDB" id="A0A0L8IUS6"/>
<evidence type="ECO:0000256" key="11">
    <source>
        <dbReference type="ARBA" id="ARBA00025811"/>
    </source>
</evidence>
<keyword evidence="10 13" id="KW-0472">Membrane</keyword>
<dbReference type="GO" id="GO:0008137">
    <property type="term" value="F:NADH dehydrogenase (ubiquinone) activity"/>
    <property type="evidence" value="ECO:0007669"/>
    <property type="project" value="UniProtKB-UniRule"/>
</dbReference>
<comment type="catalytic activity">
    <reaction evidence="12 13">
        <text>a quinone + NADH + 5 H(+)(in) = a quinol + NAD(+) + 4 H(+)(out)</text>
        <dbReference type="Rhea" id="RHEA:57888"/>
        <dbReference type="ChEBI" id="CHEBI:15378"/>
        <dbReference type="ChEBI" id="CHEBI:24646"/>
        <dbReference type="ChEBI" id="CHEBI:57540"/>
        <dbReference type="ChEBI" id="CHEBI:57945"/>
        <dbReference type="ChEBI" id="CHEBI:132124"/>
    </reaction>
</comment>
<evidence type="ECO:0000313" key="14">
    <source>
        <dbReference type="EMBL" id="KPW12784.1"/>
    </source>
</evidence>
<comment type="subcellular location">
    <subcellularLocation>
        <location evidence="1 13">Cell membrane</location>
        <topology evidence="1 13">Multi-pass membrane protein</topology>
    </subcellularLocation>
</comment>
<evidence type="ECO:0000256" key="5">
    <source>
        <dbReference type="ARBA" id="ARBA00022692"/>
    </source>
</evidence>
<evidence type="ECO:0000256" key="6">
    <source>
        <dbReference type="ARBA" id="ARBA00022719"/>
    </source>
</evidence>
<gene>
    <name evidence="14" type="ORF">ALO91_01779</name>
</gene>
<feature type="transmembrane region" description="Helical" evidence="13">
    <location>
        <begin position="91"/>
        <end position="112"/>
    </location>
</feature>
<keyword evidence="7" id="KW-1278">Translocase</keyword>
<evidence type="ECO:0000256" key="7">
    <source>
        <dbReference type="ARBA" id="ARBA00022967"/>
    </source>
</evidence>
<keyword evidence="4 13" id="KW-1003">Cell membrane</keyword>
<dbReference type="PANTHER" id="PTHR33269:SF17">
    <property type="entry name" value="NADH-UBIQUINONE OXIDOREDUCTASE CHAIN 6"/>
    <property type="match status" value="1"/>
</dbReference>
<dbReference type="PANTHER" id="PTHR33269">
    <property type="entry name" value="NADH-UBIQUINONE OXIDOREDUCTASE CHAIN 6"/>
    <property type="match status" value="1"/>
</dbReference>
<evidence type="ECO:0000256" key="2">
    <source>
        <dbReference type="ARBA" id="ARBA00005698"/>
    </source>
</evidence>
<evidence type="ECO:0000256" key="1">
    <source>
        <dbReference type="ARBA" id="ARBA00004651"/>
    </source>
</evidence>
<keyword evidence="9 13" id="KW-0520">NAD</keyword>
<evidence type="ECO:0000256" key="8">
    <source>
        <dbReference type="ARBA" id="ARBA00022989"/>
    </source>
</evidence>
<evidence type="ECO:0000256" key="13">
    <source>
        <dbReference type="RuleBase" id="RU004429"/>
    </source>
</evidence>
<dbReference type="InterPro" id="IPR042106">
    <property type="entry name" value="Nuo/plastoQ_OxRdtase_6_NuoJ"/>
</dbReference>
<dbReference type="Gene3D" id="1.20.120.1200">
    <property type="entry name" value="NADH-ubiquinone/plastoquinone oxidoreductase chain 6, subunit NuoJ"/>
    <property type="match status" value="1"/>
</dbReference>
<dbReference type="InterPro" id="IPR001457">
    <property type="entry name" value="NADH_UbQ/plastoQ_OxRdtase_su6"/>
</dbReference>
<dbReference type="EMBL" id="LJPM01000494">
    <property type="protein sequence ID" value="KPW12784.1"/>
    <property type="molecule type" value="Genomic_DNA"/>
</dbReference>
<feature type="transmembrane region" description="Helical" evidence="13">
    <location>
        <begin position="28"/>
        <end position="50"/>
    </location>
</feature>
<comment type="subunit">
    <text evidence="11">Composed of 13 different subunits. Subunits NuoA, H, J, K, L, M, N constitute the membrane sector of the complex.</text>
</comment>
<comment type="similarity">
    <text evidence="2 13">Belongs to the complex I subunit 6 family.</text>
</comment>
<keyword evidence="14" id="KW-0830">Ubiquinone</keyword>
<dbReference type="Proteomes" id="UP000050297">
    <property type="component" value="Unassembled WGS sequence"/>
</dbReference>
<dbReference type="GO" id="GO:0048038">
    <property type="term" value="F:quinone binding"/>
    <property type="evidence" value="ECO:0007669"/>
    <property type="project" value="UniProtKB-UniRule"/>
</dbReference>
<evidence type="ECO:0000313" key="15">
    <source>
        <dbReference type="Proteomes" id="UP000050297"/>
    </source>
</evidence>
<dbReference type="Pfam" id="PF00499">
    <property type="entry name" value="Oxidored_q3"/>
    <property type="match status" value="1"/>
</dbReference>
<proteinExistence type="inferred from homology"/>
<sequence>MEFAFYFASGIAVVSTLRVITNTNPVHALLYLIISLIAVAMTFFSLGAPFAGVLEVIAYAGAIMVLFVFVVMMLNLGPASVQQERAWLKPGIWIGPVILGALLLAELLYVLFANPTGAGVGHTTVDAKAVGISLFGPYLLVVELASMLLLAAAITAFHLGRNEAKEPSQ</sequence>
<feature type="transmembrane region" description="Helical" evidence="13">
    <location>
        <begin position="56"/>
        <end position="79"/>
    </location>
</feature>
<evidence type="ECO:0000256" key="12">
    <source>
        <dbReference type="ARBA" id="ARBA00047712"/>
    </source>
</evidence>
<accession>A0A0L8IUS6</accession>